<dbReference type="KEGG" id="ngr:NAEGRDRAFT_68254"/>
<evidence type="ECO:0000256" key="1">
    <source>
        <dbReference type="SAM" id="Phobius"/>
    </source>
</evidence>
<dbReference type="VEuPathDB" id="AmoebaDB:NAEGRDRAFT_68254"/>
<gene>
    <name evidence="2" type="ORF">NAEGRDRAFT_68254</name>
</gene>
<keyword evidence="1" id="KW-1133">Transmembrane helix</keyword>
<keyword evidence="3" id="KW-1185">Reference proteome</keyword>
<dbReference type="InterPro" id="IPR036790">
    <property type="entry name" value="Frizzled_dom_sf"/>
</dbReference>
<dbReference type="Proteomes" id="UP000006671">
    <property type="component" value="Unassembled WGS sequence"/>
</dbReference>
<dbReference type="Gene3D" id="1.10.2000.10">
    <property type="entry name" value="Frizzled cysteine-rich domain"/>
    <property type="match status" value="1"/>
</dbReference>
<name>D2VH27_NAEGR</name>
<keyword evidence="1" id="KW-0472">Membrane</keyword>
<feature type="transmembrane region" description="Helical" evidence="1">
    <location>
        <begin position="102"/>
        <end position="120"/>
    </location>
</feature>
<dbReference type="AlphaFoldDB" id="D2VH27"/>
<evidence type="ECO:0000313" key="3">
    <source>
        <dbReference type="Proteomes" id="UP000006671"/>
    </source>
</evidence>
<sequence length="121" mass="13350">MDSKAVQIFSVLNATLQTQDAITSRNGTSVSDRCIDYMKKYACYTAYPRCILATGYTAYDQKPCPNICGAVDSYCQYSLTKVNSLICTGNTNDRSTCNSFAISHRLSLFIVIILFISAILT</sequence>
<reference evidence="2 3" key="1">
    <citation type="journal article" date="2010" name="Cell">
        <title>The genome of Naegleria gruberi illuminates early eukaryotic versatility.</title>
        <authorList>
            <person name="Fritz-Laylin L.K."/>
            <person name="Prochnik S.E."/>
            <person name="Ginger M.L."/>
            <person name="Dacks J.B."/>
            <person name="Carpenter M.L."/>
            <person name="Field M.C."/>
            <person name="Kuo A."/>
            <person name="Paredez A."/>
            <person name="Chapman J."/>
            <person name="Pham J."/>
            <person name="Shu S."/>
            <person name="Neupane R."/>
            <person name="Cipriano M."/>
            <person name="Mancuso J."/>
            <person name="Tu H."/>
            <person name="Salamov A."/>
            <person name="Lindquist E."/>
            <person name="Shapiro H."/>
            <person name="Lucas S."/>
            <person name="Grigoriev I.V."/>
            <person name="Cande W.Z."/>
            <person name="Fulton C."/>
            <person name="Rokhsar D.S."/>
            <person name="Dawson S.C."/>
        </authorList>
    </citation>
    <scope>NUCLEOTIDE SEQUENCE [LARGE SCALE GENOMIC DNA]</scope>
    <source>
        <strain evidence="2 3">NEG-M</strain>
    </source>
</reference>
<keyword evidence="1" id="KW-0812">Transmembrane</keyword>
<dbReference type="RefSeq" id="XP_002676559.1">
    <property type="nucleotide sequence ID" value="XM_002676513.1"/>
</dbReference>
<dbReference type="SUPFAM" id="SSF63501">
    <property type="entry name" value="Frizzled cysteine-rich domain"/>
    <property type="match status" value="1"/>
</dbReference>
<organism evidence="3">
    <name type="scientific">Naegleria gruberi</name>
    <name type="common">Amoeba</name>
    <dbReference type="NCBI Taxonomy" id="5762"/>
    <lineage>
        <taxon>Eukaryota</taxon>
        <taxon>Discoba</taxon>
        <taxon>Heterolobosea</taxon>
        <taxon>Tetramitia</taxon>
        <taxon>Eutetramitia</taxon>
        <taxon>Vahlkampfiidae</taxon>
        <taxon>Naegleria</taxon>
    </lineage>
</organism>
<dbReference type="EMBL" id="GG738871">
    <property type="protein sequence ID" value="EFC43815.1"/>
    <property type="molecule type" value="Genomic_DNA"/>
</dbReference>
<accession>D2VH27</accession>
<dbReference type="GeneID" id="8847764"/>
<evidence type="ECO:0000313" key="2">
    <source>
        <dbReference type="EMBL" id="EFC43815.1"/>
    </source>
</evidence>
<protein>
    <submittedName>
        <fullName evidence="2">Predicted protein</fullName>
    </submittedName>
</protein>
<dbReference type="InParanoid" id="D2VH27"/>
<proteinExistence type="predicted"/>